<dbReference type="InterPro" id="IPR007428">
    <property type="entry name" value="MlaA"/>
</dbReference>
<dbReference type="Proteomes" id="UP000004728">
    <property type="component" value="Unassembled WGS sequence"/>
</dbReference>
<evidence type="ECO:0000256" key="4">
    <source>
        <dbReference type="SAM" id="SignalP"/>
    </source>
</evidence>
<dbReference type="FunCoup" id="F1Z7H9">
    <property type="interactions" value="73"/>
</dbReference>
<keyword evidence="5" id="KW-0449">Lipoprotein</keyword>
<dbReference type="EMBL" id="AEWJ01000032">
    <property type="protein sequence ID" value="EGD59491.1"/>
    <property type="molecule type" value="Genomic_DNA"/>
</dbReference>
<gene>
    <name evidence="5" type="ORF">Y88_1523</name>
</gene>
<feature type="chain" id="PRO_5003277593" evidence="4">
    <location>
        <begin position="22"/>
        <end position="349"/>
    </location>
</feature>
<dbReference type="PANTHER" id="PTHR30035">
    <property type="entry name" value="LIPOPROTEIN VACJ-RELATED"/>
    <property type="match status" value="1"/>
</dbReference>
<keyword evidence="2 4" id="KW-0732">Signal</keyword>
<sequence length="349" mass="36838">MTGLRLVSAVMLLATTAPALAAPLENPAPVVADAPPVARQPSTPPGTQPAIVNAPAVRRNGHTPGDPFEGFNRKMFSVHEKLDKAIYRPASMGYKHIVPKPLRDGIRNILSLLTEPFIAANFLLQGKPGKMAETVGRAVINATAGVGGLFDIAKRKGINLPHRENSLGDTLAIWGVGPGPYLFLPLFGPTTLRDFPAEIADETLLPGAIGHPFTTWQYQVATMGAQGLDMRAESDGELKALFGDSIDHYATLRSVWLQNRLAEINGLRHRHDNPARETPTELDTQLTDPAAGAPAAKATTPVPSDAPELTDPLDDPGAQQTPAPAATEATPVAPAASPPATQTEPAPHS</sequence>
<dbReference type="GO" id="GO:0120010">
    <property type="term" value="P:intermembrane phospholipid transfer"/>
    <property type="evidence" value="ECO:0007669"/>
    <property type="project" value="TreeGrafter"/>
</dbReference>
<dbReference type="PRINTS" id="PR01805">
    <property type="entry name" value="VACJLIPOPROT"/>
</dbReference>
<dbReference type="eggNOG" id="COG2853">
    <property type="taxonomic scope" value="Bacteria"/>
</dbReference>
<feature type="compositionally biased region" description="Low complexity" evidence="3">
    <location>
        <begin position="287"/>
        <end position="301"/>
    </location>
</feature>
<dbReference type="PANTHER" id="PTHR30035:SF3">
    <property type="entry name" value="INTERMEMBRANE PHOSPHOLIPID TRANSPORT SYSTEM LIPOPROTEIN MLAA"/>
    <property type="match status" value="1"/>
</dbReference>
<evidence type="ECO:0000256" key="3">
    <source>
        <dbReference type="SAM" id="MobiDB-lite"/>
    </source>
</evidence>
<dbReference type="InParanoid" id="F1Z7H9"/>
<evidence type="ECO:0000313" key="5">
    <source>
        <dbReference type="EMBL" id="EGD59491.1"/>
    </source>
</evidence>
<feature type="compositionally biased region" description="Low complexity" evidence="3">
    <location>
        <begin position="318"/>
        <end position="349"/>
    </location>
</feature>
<dbReference type="Pfam" id="PF04333">
    <property type="entry name" value="MlaA"/>
    <property type="match status" value="1"/>
</dbReference>
<protein>
    <submittedName>
        <fullName evidence="5">VacJ-like lipoprotein</fullName>
    </submittedName>
</protein>
<dbReference type="HOGENOM" id="CLU_059326_0_0_5"/>
<accession>F1Z7H9</accession>
<dbReference type="OrthoDB" id="9785326at2"/>
<keyword evidence="6" id="KW-1185">Reference proteome</keyword>
<name>F1Z7H9_9SPHN</name>
<evidence type="ECO:0000313" key="6">
    <source>
        <dbReference type="Proteomes" id="UP000004728"/>
    </source>
</evidence>
<dbReference type="STRING" id="983920.Y88_1523"/>
<organism evidence="5 6">
    <name type="scientific">Novosphingobium nitrogenifigens DSM 19370</name>
    <dbReference type="NCBI Taxonomy" id="983920"/>
    <lineage>
        <taxon>Bacteria</taxon>
        <taxon>Pseudomonadati</taxon>
        <taxon>Pseudomonadota</taxon>
        <taxon>Alphaproteobacteria</taxon>
        <taxon>Sphingomonadales</taxon>
        <taxon>Sphingomonadaceae</taxon>
        <taxon>Novosphingobium</taxon>
    </lineage>
</organism>
<dbReference type="AlphaFoldDB" id="F1Z7H9"/>
<comment type="similarity">
    <text evidence="1">Belongs to the MlaA family.</text>
</comment>
<reference evidence="5 6" key="1">
    <citation type="journal article" date="2012" name="J. Bacteriol.">
        <title>Draft Genome Sequence of Novosphingobium nitrogenifigens Y88T.</title>
        <authorList>
            <person name="Strabala T.J."/>
            <person name="Macdonald L."/>
            <person name="Liu V."/>
            <person name="Smit A.M."/>
        </authorList>
    </citation>
    <scope>NUCLEOTIDE SEQUENCE [LARGE SCALE GENOMIC DNA]</scope>
    <source>
        <strain evidence="5 6">DSM 19370</strain>
    </source>
</reference>
<dbReference type="RefSeq" id="WP_008067671.1">
    <property type="nucleotide sequence ID" value="NZ_AQWK01000015.1"/>
</dbReference>
<evidence type="ECO:0000256" key="1">
    <source>
        <dbReference type="ARBA" id="ARBA00010634"/>
    </source>
</evidence>
<comment type="caution">
    <text evidence="5">The sequence shown here is derived from an EMBL/GenBank/DDBJ whole genome shotgun (WGS) entry which is preliminary data.</text>
</comment>
<dbReference type="GO" id="GO:0016020">
    <property type="term" value="C:membrane"/>
    <property type="evidence" value="ECO:0007669"/>
    <property type="project" value="InterPro"/>
</dbReference>
<feature type="region of interest" description="Disordered" evidence="3">
    <location>
        <begin position="268"/>
        <end position="349"/>
    </location>
</feature>
<evidence type="ECO:0000256" key="2">
    <source>
        <dbReference type="ARBA" id="ARBA00022729"/>
    </source>
</evidence>
<feature type="signal peptide" evidence="4">
    <location>
        <begin position="1"/>
        <end position="21"/>
    </location>
</feature>
<proteinExistence type="inferred from homology"/>